<keyword evidence="1 4" id="KW-0808">Transferase</keyword>
<dbReference type="RefSeq" id="WP_141199236.1">
    <property type="nucleotide sequence ID" value="NZ_CP041186.1"/>
</dbReference>
<gene>
    <name evidence="4" type="ORF">FIV42_19100</name>
</gene>
<evidence type="ECO:0000313" key="5">
    <source>
        <dbReference type="Proteomes" id="UP000315995"/>
    </source>
</evidence>
<keyword evidence="2 4" id="KW-0548">Nucleotidyltransferase</keyword>
<dbReference type="PANTHER" id="PTHR43584">
    <property type="entry name" value="NUCLEOTIDYL TRANSFERASE"/>
    <property type="match status" value="1"/>
</dbReference>
<dbReference type="Pfam" id="PF12804">
    <property type="entry name" value="NTP_transf_3"/>
    <property type="match status" value="1"/>
</dbReference>
<dbReference type="GO" id="GO:0016779">
    <property type="term" value="F:nucleotidyltransferase activity"/>
    <property type="evidence" value="ECO:0007669"/>
    <property type="project" value="UniProtKB-KW"/>
</dbReference>
<evidence type="ECO:0000313" key="4">
    <source>
        <dbReference type="EMBL" id="QDG52773.1"/>
    </source>
</evidence>
<dbReference type="AlphaFoldDB" id="A0A4Y6PWX9"/>
<accession>A0A5B8Y7R6</accession>
<dbReference type="InterPro" id="IPR050065">
    <property type="entry name" value="GlmU-like"/>
</dbReference>
<dbReference type="CDD" id="cd02523">
    <property type="entry name" value="PC_cytidylyltransferase"/>
    <property type="match status" value="1"/>
</dbReference>
<evidence type="ECO:0000256" key="2">
    <source>
        <dbReference type="ARBA" id="ARBA00022695"/>
    </source>
</evidence>
<dbReference type="SUPFAM" id="SSF53448">
    <property type="entry name" value="Nucleotide-diphospho-sugar transferases"/>
    <property type="match status" value="1"/>
</dbReference>
<evidence type="ECO:0000259" key="3">
    <source>
        <dbReference type="Pfam" id="PF12804"/>
    </source>
</evidence>
<evidence type="ECO:0000256" key="1">
    <source>
        <dbReference type="ARBA" id="ARBA00022679"/>
    </source>
</evidence>
<organism evidence="4 5">
    <name type="scientific">Persicimonas caeni</name>
    <dbReference type="NCBI Taxonomy" id="2292766"/>
    <lineage>
        <taxon>Bacteria</taxon>
        <taxon>Deltaproteobacteria</taxon>
        <taxon>Bradymonadales</taxon>
        <taxon>Bradymonadaceae</taxon>
        <taxon>Persicimonas</taxon>
    </lineage>
</organism>
<feature type="domain" description="MobA-like NTP transferase" evidence="3">
    <location>
        <begin position="10"/>
        <end position="137"/>
    </location>
</feature>
<sequence>MTQPNEIQHAILLVAGVGSRLRPLTDELPKCLLEVGDVPLLIRLLRQLHSHGIEHAVLATGYLEPKIRACVAGYSGIPDITIRHNPHYAETNNAESLRLAMPALQGHPFILCDGDILVKKSGWLGDLLAHPHDNVLAMISPEKMGDEEMKIALADGDAPVGERPVVGLSKRLDPAKSAGESLGVQTIGADFFGPLLDRLDGMSANEKANSYYEDIFAELMGDEHTFYAHEVPVDAWTEIDTVEDLEYARELFANWQK</sequence>
<dbReference type="Proteomes" id="UP000315995">
    <property type="component" value="Chromosome"/>
</dbReference>
<dbReference type="PANTHER" id="PTHR43584:SF5">
    <property type="entry name" value="PROTEIN LICC"/>
    <property type="match status" value="1"/>
</dbReference>
<protein>
    <submittedName>
        <fullName evidence="4">Phosphocholine cytidylyltransferase family protein</fullName>
    </submittedName>
</protein>
<accession>A0A4Y6PWX9</accession>
<dbReference type="EMBL" id="CP041186">
    <property type="protein sequence ID" value="QDG52773.1"/>
    <property type="molecule type" value="Genomic_DNA"/>
</dbReference>
<proteinExistence type="predicted"/>
<name>A0A4Y6PWX9_PERCE</name>
<keyword evidence="5" id="KW-1185">Reference proteome</keyword>
<dbReference type="InterPro" id="IPR029044">
    <property type="entry name" value="Nucleotide-diphossugar_trans"/>
</dbReference>
<dbReference type="InterPro" id="IPR025877">
    <property type="entry name" value="MobA-like_NTP_Trfase"/>
</dbReference>
<reference evidence="4 5" key="1">
    <citation type="submission" date="2019-06" db="EMBL/GenBank/DDBJ databases">
        <title>Persicimonas caeni gen. nov., sp. nov., a predatory bacterium isolated from solar saltern.</title>
        <authorList>
            <person name="Wang S."/>
        </authorList>
    </citation>
    <scope>NUCLEOTIDE SEQUENCE [LARGE SCALE GENOMIC DNA]</scope>
    <source>
        <strain evidence="4 5">YN101</strain>
    </source>
</reference>
<dbReference type="Gene3D" id="3.90.550.10">
    <property type="entry name" value="Spore Coat Polysaccharide Biosynthesis Protein SpsA, Chain A"/>
    <property type="match status" value="1"/>
</dbReference>
<dbReference type="OrthoDB" id="9788272at2"/>